<evidence type="ECO:0000256" key="1">
    <source>
        <dbReference type="ARBA" id="ARBA00009136"/>
    </source>
</evidence>
<dbReference type="EMBL" id="CAJGYM010000045">
    <property type="protein sequence ID" value="CAD6194476.1"/>
    <property type="molecule type" value="Genomic_DNA"/>
</dbReference>
<keyword evidence="3" id="KW-0064">Aspartyl protease</keyword>
<dbReference type="GO" id="GO:0006508">
    <property type="term" value="P:proteolysis"/>
    <property type="evidence" value="ECO:0007669"/>
    <property type="project" value="UniProtKB-KW"/>
</dbReference>
<evidence type="ECO:0000256" key="2">
    <source>
        <dbReference type="ARBA" id="ARBA00022670"/>
    </source>
</evidence>
<feature type="region of interest" description="Disordered" evidence="5">
    <location>
        <begin position="110"/>
        <end position="135"/>
    </location>
</feature>
<keyword evidence="4" id="KW-0378">Hydrolase</keyword>
<dbReference type="Proteomes" id="UP000835052">
    <property type="component" value="Unassembled WGS sequence"/>
</dbReference>
<feature type="domain" description="Aspartic peptidase DDI1-type" evidence="6">
    <location>
        <begin position="247"/>
        <end position="356"/>
    </location>
</feature>
<organism evidence="7 8">
    <name type="scientific">Caenorhabditis auriculariae</name>
    <dbReference type="NCBI Taxonomy" id="2777116"/>
    <lineage>
        <taxon>Eukaryota</taxon>
        <taxon>Metazoa</taxon>
        <taxon>Ecdysozoa</taxon>
        <taxon>Nematoda</taxon>
        <taxon>Chromadorea</taxon>
        <taxon>Rhabditida</taxon>
        <taxon>Rhabditina</taxon>
        <taxon>Rhabditomorpha</taxon>
        <taxon>Rhabditoidea</taxon>
        <taxon>Rhabditidae</taxon>
        <taxon>Peloderinae</taxon>
        <taxon>Caenorhabditis</taxon>
    </lineage>
</organism>
<dbReference type="CDD" id="cd05479">
    <property type="entry name" value="RP_DDI"/>
    <property type="match status" value="1"/>
</dbReference>
<name>A0A8S1HCL1_9PELO</name>
<dbReference type="Pfam" id="PF09668">
    <property type="entry name" value="Asp_protease"/>
    <property type="match status" value="1"/>
</dbReference>
<comment type="caution">
    <text evidence="7">The sequence shown here is derived from an EMBL/GenBank/DDBJ whole genome shotgun (WGS) entry which is preliminary data.</text>
</comment>
<dbReference type="OrthoDB" id="1047367at2759"/>
<dbReference type="AlphaFoldDB" id="A0A8S1HCL1"/>
<evidence type="ECO:0000256" key="4">
    <source>
        <dbReference type="ARBA" id="ARBA00022801"/>
    </source>
</evidence>
<reference evidence="7" key="1">
    <citation type="submission" date="2020-10" db="EMBL/GenBank/DDBJ databases">
        <authorList>
            <person name="Kikuchi T."/>
        </authorList>
    </citation>
    <scope>NUCLEOTIDE SEQUENCE</scope>
    <source>
        <strain evidence="7">NKZ352</strain>
    </source>
</reference>
<protein>
    <recommendedName>
        <fullName evidence="6">Aspartic peptidase DDI1-type domain-containing protein</fullName>
    </recommendedName>
</protein>
<sequence>MNEVHIARNDNLSREALLKITTNSSRITIAEVAAAVAFEPFLIWNSATVVYDISRGRTPPSIEVLPRESLYVYSQEYVASKGGSTSVLPLPMRQIIERFSLAAALAYEQARPRRRGSRNTPAPAPSSSSSASAPSQADVTRLLQELFAGHQSNVDKAHARKVFDALNQNKGRVLLEYPEFVEKFNKLPKPVTFEAYLPLYEEWVTELERQERVMRDPTSAEGQRLIQEKINQQRLNEQWATAMEHHPESLIPVTMLYVNLSINNVPVKAFIDSGAQVSIMSEECAQRCNLTGLIDKRFKGVARGVGGEQRFIGKIHLCDVKVEQAHFACPFDVLADRQMDLLVGLNVLRRHNCCINLARNRLEFGDGTSTPFLQSNEIDQHLQNVVGILPDEDKMDTTEKK</sequence>
<dbReference type="Gene3D" id="2.40.70.10">
    <property type="entry name" value="Acid Proteases"/>
    <property type="match status" value="1"/>
</dbReference>
<keyword evidence="8" id="KW-1185">Reference proteome</keyword>
<proteinExistence type="inferred from homology"/>
<evidence type="ECO:0000313" key="8">
    <source>
        <dbReference type="Proteomes" id="UP000835052"/>
    </source>
</evidence>
<feature type="compositionally biased region" description="Low complexity" evidence="5">
    <location>
        <begin position="125"/>
        <end position="135"/>
    </location>
</feature>
<dbReference type="GO" id="GO:0004190">
    <property type="term" value="F:aspartic-type endopeptidase activity"/>
    <property type="evidence" value="ECO:0007669"/>
    <property type="project" value="UniProtKB-KW"/>
</dbReference>
<gene>
    <name evidence="7" type="ORF">CAUJ_LOCUS10395</name>
</gene>
<keyword evidence="2" id="KW-0645">Protease</keyword>
<evidence type="ECO:0000256" key="5">
    <source>
        <dbReference type="SAM" id="MobiDB-lite"/>
    </source>
</evidence>
<comment type="similarity">
    <text evidence="1">Belongs to the DDI1 family.</text>
</comment>
<accession>A0A8S1HCL1</accession>
<dbReference type="SUPFAM" id="SSF50630">
    <property type="entry name" value="Acid proteases"/>
    <property type="match status" value="1"/>
</dbReference>
<evidence type="ECO:0000313" key="7">
    <source>
        <dbReference type="EMBL" id="CAD6194476.1"/>
    </source>
</evidence>
<dbReference type="PANTHER" id="PTHR12917:SF1">
    <property type="entry name" value="AT13091P"/>
    <property type="match status" value="1"/>
</dbReference>
<dbReference type="InterPro" id="IPR019103">
    <property type="entry name" value="Peptidase_aspartic_DDI1-type"/>
</dbReference>
<dbReference type="InterPro" id="IPR021109">
    <property type="entry name" value="Peptidase_aspartic_dom_sf"/>
</dbReference>
<evidence type="ECO:0000256" key="3">
    <source>
        <dbReference type="ARBA" id="ARBA00022750"/>
    </source>
</evidence>
<evidence type="ECO:0000259" key="6">
    <source>
        <dbReference type="Pfam" id="PF09668"/>
    </source>
</evidence>
<dbReference type="PANTHER" id="PTHR12917">
    <property type="entry name" value="ASPARTYL PROTEASE DDI-RELATED"/>
    <property type="match status" value="1"/>
</dbReference>